<feature type="transmembrane region" description="Helical" evidence="6">
    <location>
        <begin position="542"/>
        <end position="563"/>
    </location>
</feature>
<dbReference type="PROSITE" id="PS51257">
    <property type="entry name" value="PROKAR_LIPOPROTEIN"/>
    <property type="match status" value="1"/>
</dbReference>
<reference evidence="8 9" key="1">
    <citation type="submission" date="2016-10" db="EMBL/GenBank/DDBJ databases">
        <authorList>
            <person name="de Groot N.N."/>
        </authorList>
    </citation>
    <scope>NUCLEOTIDE SEQUENCE [LARGE SCALE GENOMIC DNA]</scope>
    <source>
        <strain evidence="8 9">DSM 43019</strain>
    </source>
</reference>
<keyword evidence="4 6" id="KW-1133">Transmembrane helix</keyword>
<keyword evidence="3 6" id="KW-0812">Transmembrane</keyword>
<dbReference type="InterPro" id="IPR050545">
    <property type="entry name" value="Mycobact_MmpL"/>
</dbReference>
<dbReference type="InterPro" id="IPR004869">
    <property type="entry name" value="MMPL_dom"/>
</dbReference>
<dbReference type="InterPro" id="IPR000731">
    <property type="entry name" value="SSD"/>
</dbReference>
<dbReference type="SUPFAM" id="SSF82866">
    <property type="entry name" value="Multidrug efflux transporter AcrB transmembrane domain"/>
    <property type="match status" value="2"/>
</dbReference>
<dbReference type="AlphaFoldDB" id="A0A1I2N5R7"/>
<protein>
    <submittedName>
        <fullName evidence="8">Putative drug exporter of the RND superfamily</fullName>
    </submittedName>
</protein>
<dbReference type="Gene3D" id="1.20.1640.10">
    <property type="entry name" value="Multidrug efflux transporter AcrB transmembrane domain"/>
    <property type="match status" value="2"/>
</dbReference>
<evidence type="ECO:0000259" key="7">
    <source>
        <dbReference type="PROSITE" id="PS50156"/>
    </source>
</evidence>
<dbReference type="Proteomes" id="UP000199645">
    <property type="component" value="Unassembled WGS sequence"/>
</dbReference>
<feature type="transmembrane region" description="Helical" evidence="6">
    <location>
        <begin position="623"/>
        <end position="643"/>
    </location>
</feature>
<evidence type="ECO:0000256" key="3">
    <source>
        <dbReference type="ARBA" id="ARBA00022692"/>
    </source>
</evidence>
<evidence type="ECO:0000256" key="6">
    <source>
        <dbReference type="SAM" id="Phobius"/>
    </source>
</evidence>
<evidence type="ECO:0000256" key="1">
    <source>
        <dbReference type="ARBA" id="ARBA00004651"/>
    </source>
</evidence>
<feature type="transmembrane region" description="Helical" evidence="6">
    <location>
        <begin position="515"/>
        <end position="535"/>
    </location>
</feature>
<dbReference type="PANTHER" id="PTHR33406">
    <property type="entry name" value="MEMBRANE PROTEIN MJ1562-RELATED"/>
    <property type="match status" value="1"/>
</dbReference>
<dbReference type="Pfam" id="PF03176">
    <property type="entry name" value="MMPL"/>
    <property type="match status" value="2"/>
</dbReference>
<evidence type="ECO:0000256" key="5">
    <source>
        <dbReference type="ARBA" id="ARBA00023136"/>
    </source>
</evidence>
<feature type="transmembrane region" description="Helical" evidence="6">
    <location>
        <begin position="655"/>
        <end position="675"/>
    </location>
</feature>
<keyword evidence="9" id="KW-1185">Reference proteome</keyword>
<keyword evidence="2" id="KW-1003">Cell membrane</keyword>
<sequence length="707" mass="72996">MAVKISLNRAVARWSIRRPWTAVGLWLAFVAGCLAIGAFVPARTATALETGVGEASRAAVMLRDAGLTAGATESVLITARDGVLDLGLARTAAAAASGRMSGLAEVAQVGVPITADDGSAVLLPVVMSGDPDTAADRLAPLRAATTGVAAQFPALRIEQAGTASLTEGLAALSAGDLGRAEVISLPVTLLILLVVFGALLAAGVPVLLGLSAVAASLGLSALVSHLLPATGTTSAMVLLMGMAVGVDYSLFYVKRYREERARSHGHTDAVTVAVETSGHSVLVSGIAVIVAMLGLFLVRDATFSSLAANSALVVVVAMLGSMTVLPALLAGLGRAMDRPRIPVLWRLATSTRTPWFWPAVLRPSLRRPLLTLTVVVLGLLAVAAPALDMTLRAPDLGALPRAVPEVATLHRITAAFPDDRAAHQIVVAADPARAGAVEQRLRALDGAGVIRTSADRSVQELTLTTAAEAGTPAARRQVTELRRRLPETLHGLDATWAVGGETATDMDYAANLDRALPWVAGFILIATSAVIIVAFRSLVLAVVTTISNLLSAGAAFGVITLIFQTIGGGYVVSFIPLFAFAVLSGLSMDYHVFVLTRMRELVAEGLPARAAVARGITESAGTVTGAAVVMVSVFSIFILGHGIEFKQLGVGLSTAILIDALVIRALVLPAALTLCGRWTWWPSRAATRTAPARDVATVSAALVSPPL</sequence>
<evidence type="ECO:0000313" key="9">
    <source>
        <dbReference type="Proteomes" id="UP000199645"/>
    </source>
</evidence>
<gene>
    <name evidence="8" type="ORF">SAMN05421541_13810</name>
</gene>
<dbReference type="GO" id="GO:0005886">
    <property type="term" value="C:plasma membrane"/>
    <property type="evidence" value="ECO:0007669"/>
    <property type="project" value="UniProtKB-SubCell"/>
</dbReference>
<keyword evidence="5 6" id="KW-0472">Membrane</keyword>
<feature type="domain" description="SSD" evidence="7">
    <location>
        <begin position="191"/>
        <end position="331"/>
    </location>
</feature>
<evidence type="ECO:0000313" key="8">
    <source>
        <dbReference type="EMBL" id="SFF98179.1"/>
    </source>
</evidence>
<name>A0A1I2N5R7_9ACTN</name>
<dbReference type="PROSITE" id="PS50156">
    <property type="entry name" value="SSD"/>
    <property type="match status" value="1"/>
</dbReference>
<evidence type="ECO:0000256" key="2">
    <source>
        <dbReference type="ARBA" id="ARBA00022475"/>
    </source>
</evidence>
<feature type="transmembrane region" description="Helical" evidence="6">
    <location>
        <begin position="369"/>
        <end position="387"/>
    </location>
</feature>
<feature type="transmembrane region" description="Helical" evidence="6">
    <location>
        <begin position="233"/>
        <end position="253"/>
    </location>
</feature>
<dbReference type="PANTHER" id="PTHR33406:SF13">
    <property type="entry name" value="MEMBRANE PROTEIN YDFJ"/>
    <property type="match status" value="1"/>
</dbReference>
<feature type="transmembrane region" description="Helical" evidence="6">
    <location>
        <begin position="310"/>
        <end position="332"/>
    </location>
</feature>
<comment type="subcellular location">
    <subcellularLocation>
        <location evidence="1">Cell membrane</location>
        <topology evidence="1">Multi-pass membrane protein</topology>
    </subcellularLocation>
</comment>
<proteinExistence type="predicted"/>
<feature type="transmembrane region" description="Helical" evidence="6">
    <location>
        <begin position="281"/>
        <end position="298"/>
    </location>
</feature>
<accession>A0A1I2N5R7</accession>
<organism evidence="8 9">
    <name type="scientific">Actinoplanes philippinensis</name>
    <dbReference type="NCBI Taxonomy" id="35752"/>
    <lineage>
        <taxon>Bacteria</taxon>
        <taxon>Bacillati</taxon>
        <taxon>Actinomycetota</taxon>
        <taxon>Actinomycetes</taxon>
        <taxon>Micromonosporales</taxon>
        <taxon>Micromonosporaceae</taxon>
        <taxon>Actinoplanes</taxon>
    </lineage>
</organism>
<dbReference type="STRING" id="35752.SAMN05421541_13810"/>
<feature type="transmembrane region" description="Helical" evidence="6">
    <location>
        <begin position="20"/>
        <end position="40"/>
    </location>
</feature>
<feature type="transmembrane region" description="Helical" evidence="6">
    <location>
        <begin position="182"/>
        <end position="200"/>
    </location>
</feature>
<dbReference type="EMBL" id="FONV01000038">
    <property type="protein sequence ID" value="SFF98179.1"/>
    <property type="molecule type" value="Genomic_DNA"/>
</dbReference>
<feature type="transmembrane region" description="Helical" evidence="6">
    <location>
        <begin position="569"/>
        <end position="590"/>
    </location>
</feature>
<evidence type="ECO:0000256" key="4">
    <source>
        <dbReference type="ARBA" id="ARBA00022989"/>
    </source>
</evidence>